<feature type="coiled-coil region" evidence="1">
    <location>
        <begin position="915"/>
        <end position="942"/>
    </location>
</feature>
<dbReference type="EMBL" id="JAPUFD010000010">
    <property type="protein sequence ID" value="MDI1489585.1"/>
    <property type="molecule type" value="Genomic_DNA"/>
</dbReference>
<feature type="compositionally biased region" description="Pro residues" evidence="2">
    <location>
        <begin position="1"/>
        <end position="12"/>
    </location>
</feature>
<feature type="compositionally biased region" description="Basic and acidic residues" evidence="2">
    <location>
        <begin position="975"/>
        <end position="987"/>
    </location>
</feature>
<feature type="compositionally biased region" description="Basic residues" evidence="2">
    <location>
        <begin position="80"/>
        <end position="91"/>
    </location>
</feature>
<keyword evidence="1" id="KW-0175">Coiled coil</keyword>
<keyword evidence="4" id="KW-1185">Reference proteome</keyword>
<sequence>MTTPVLQPPTGDPGPVTQVQCAEQILPSKKASNSVDHGDISSLVLDMPKESNSASDSSDKAEMTDGQSSSDASPLASHGTRPHSRVIKHVARTSSSAQGDPSSGFSFGKAQPVQTDLIGKFKKPMPPYDPTPPSAQPHPVPGSTGLDLSIPSMAQGEHNNSPMTVPFPMDGTRKTSPHAEASTHRTSVTIRPLSRRAQDTAALPSRLHRSQRAKTNDFETSTGRPNGVLADIDPNARKLPSPQPDVMPDKTKLNAAAVKGTSNDQEQVVNKKRRRQKSSMPLDSRPTHYDTQLQIQVFEAYHETQNRYNLLAEQYDQQGSVLKKLVSEISAKDDTIQGQISDIAKLDEVSHSLSQMFEEKSKLLEQKEAAHARLQQKKPQWEAKVRNLSEALNSLCNDHNRLREKGDKLLARTGLIHADKESIRDALLAIQATNSADRARSKDMASKYHEHIEHLEKTILALQSQRTISPQDAEAEREKNARLEVELTKITNSHEKIRQEYAKSYLEMNTKLKALLDRPQATNTIVERTSSDNSSPQLEECLAMLRAISQQEHVRPSDVAKLEASMGQYTQSVKDSIHEYAEKSEKANATAQSLARSVQAELQSMSGNIVKAEDLREQVVEHRETKASLGEQLQAAKLRLVETQVRLGSFEEKDRDNRQRIQGYEAELKQAREAARDPPEIMLRLHELETAKAKAENEKAAMSHELQQMHQHLHQKENAVSNLQATANGLQLELEQKTNAEEKLRSSHLTLQKEMEEKFEAAKRKLLEDKDIEVENTMLDIRNEKQQLSYGLEQYKRQISELKEKLAAPNVKALNKERQQEEVISRLEREKQSEIATNRALCATVKTLEAKGDDGPAQAKIDDLTQVVEQLRGQKEELEELFNAIDPDKQDFELLQQHIKTLEERLQQAPTLEKYNALRILVQDLKTEIGNLQGQVNRAQSESKSRKHEVKQLKALIPASPTVEAQEGKKNRHRVIGDSQEKEKDAGRGFQEILSSQSDEEEAPDVTGFWPVSPKDPTSAQQQEQKRITLPHKKARGEEAQQPPKAKGIIRNQSSGFGSMANRSNGSPSRNLTNSQETSSSQGSSRQAEKPSVVGKHSEPLPLDPEARRNLERMARGASNLNLKRDQADAHLDTHVVTGSKKSKVRASSTLGPIVADSHSPNRLLNGRGRKASATSSRRQSHKGD</sequence>
<accession>A0AA43TX11</accession>
<dbReference type="Gene3D" id="1.10.287.1490">
    <property type="match status" value="1"/>
</dbReference>
<dbReference type="AlphaFoldDB" id="A0AA43TX11"/>
<evidence type="ECO:0000313" key="3">
    <source>
        <dbReference type="EMBL" id="MDI1489585.1"/>
    </source>
</evidence>
<feature type="compositionally biased region" description="Pro residues" evidence="2">
    <location>
        <begin position="124"/>
        <end position="140"/>
    </location>
</feature>
<comment type="caution">
    <text evidence="3">The sequence shown here is derived from an EMBL/GenBank/DDBJ whole genome shotgun (WGS) entry which is preliminary data.</text>
</comment>
<feature type="coiled-coil region" evidence="1">
    <location>
        <begin position="473"/>
        <end position="500"/>
    </location>
</feature>
<feature type="compositionally biased region" description="Basic and acidic residues" evidence="2">
    <location>
        <begin position="1105"/>
        <end position="1115"/>
    </location>
</feature>
<feature type="coiled-coil region" evidence="1">
    <location>
        <begin position="685"/>
        <end position="740"/>
    </location>
</feature>
<feature type="coiled-coil region" evidence="1">
    <location>
        <begin position="785"/>
        <end position="830"/>
    </location>
</feature>
<evidence type="ECO:0000256" key="2">
    <source>
        <dbReference type="SAM" id="MobiDB-lite"/>
    </source>
</evidence>
<feature type="compositionally biased region" description="Low complexity" evidence="2">
    <location>
        <begin position="1075"/>
        <end position="1086"/>
    </location>
</feature>
<reference evidence="3" key="1">
    <citation type="journal article" date="2023" name="Genome Biol. Evol.">
        <title>First Whole Genome Sequence and Flow Cytometry Genome Size Data for the Lichen-Forming Fungus Ramalina farinacea (Ascomycota).</title>
        <authorList>
            <person name="Llewellyn T."/>
            <person name="Mian S."/>
            <person name="Hill R."/>
            <person name="Leitch I.J."/>
            <person name="Gaya E."/>
        </authorList>
    </citation>
    <scope>NUCLEOTIDE SEQUENCE</scope>
    <source>
        <strain evidence="3">LIQ254RAFAR</strain>
    </source>
</reference>
<feature type="region of interest" description="Disordered" evidence="2">
    <location>
        <begin position="957"/>
        <end position="1185"/>
    </location>
</feature>
<protein>
    <submittedName>
        <fullName evidence="3">Uncharacterized protein</fullName>
    </submittedName>
</protein>
<feature type="compositionally biased region" description="Polar residues" evidence="2">
    <location>
        <begin position="1051"/>
        <end position="1074"/>
    </location>
</feature>
<feature type="compositionally biased region" description="Basic and acidic residues" evidence="2">
    <location>
        <begin position="1123"/>
        <end position="1134"/>
    </location>
</feature>
<evidence type="ECO:0000313" key="4">
    <source>
        <dbReference type="Proteomes" id="UP001161017"/>
    </source>
</evidence>
<organism evidence="3 4">
    <name type="scientific">Ramalina farinacea</name>
    <dbReference type="NCBI Taxonomy" id="258253"/>
    <lineage>
        <taxon>Eukaryota</taxon>
        <taxon>Fungi</taxon>
        <taxon>Dikarya</taxon>
        <taxon>Ascomycota</taxon>
        <taxon>Pezizomycotina</taxon>
        <taxon>Lecanoromycetes</taxon>
        <taxon>OSLEUM clade</taxon>
        <taxon>Lecanoromycetidae</taxon>
        <taxon>Lecanorales</taxon>
        <taxon>Lecanorineae</taxon>
        <taxon>Ramalinaceae</taxon>
        <taxon>Ramalina</taxon>
    </lineage>
</organism>
<name>A0AA43TX11_9LECA</name>
<dbReference type="Proteomes" id="UP001161017">
    <property type="component" value="Unassembled WGS sequence"/>
</dbReference>
<evidence type="ECO:0000256" key="1">
    <source>
        <dbReference type="SAM" id="Coils"/>
    </source>
</evidence>
<feature type="compositionally biased region" description="Polar residues" evidence="2">
    <location>
        <begin position="92"/>
        <end position="105"/>
    </location>
</feature>
<proteinExistence type="predicted"/>
<feature type="coiled-coil region" evidence="1">
    <location>
        <begin position="357"/>
        <end position="405"/>
    </location>
</feature>
<gene>
    <name evidence="3" type="ORF">OHK93_000782</name>
</gene>
<feature type="region of interest" description="Disordered" evidence="2">
    <location>
        <begin position="1"/>
        <end position="287"/>
    </location>
</feature>